<dbReference type="RefSeq" id="WP_167211434.1">
    <property type="nucleotide sequence ID" value="NZ_CP050063.1"/>
</dbReference>
<dbReference type="AlphaFoldDB" id="A0A6G9AQR9"/>
<accession>A0A6G9AQR9</accession>
<evidence type="ECO:0000313" key="1">
    <source>
        <dbReference type="EMBL" id="QIP14750.1"/>
    </source>
</evidence>
<dbReference type="KEGG" id="spib:G8759_20075"/>
<dbReference type="Proteomes" id="UP000501802">
    <property type="component" value="Chromosome"/>
</dbReference>
<proteinExistence type="predicted"/>
<sequence length="169" mass="19480">MSEQEYIDYFEYLARQHKALLHTDTEPRFYVLRDDNRADLEQAVRSKLLLPALVLDQYYDDLDRSSDNFRATILGGLSVLVKCKKQDPDDVRRARAEARQLALSFINRMYRDCRHPNGILASKRINPSMQFQGEPAPILAEIATGWGYPFEWSMPTSVAVSPDDWADLP</sequence>
<keyword evidence="2" id="KW-1185">Reference proteome</keyword>
<protein>
    <submittedName>
        <fullName evidence="1">Uncharacterized protein</fullName>
    </submittedName>
</protein>
<gene>
    <name evidence="1" type="ORF">G8759_20075</name>
</gene>
<dbReference type="EMBL" id="CP050063">
    <property type="protein sequence ID" value="QIP14750.1"/>
    <property type="molecule type" value="Genomic_DNA"/>
</dbReference>
<reference evidence="1 2" key="1">
    <citation type="submission" date="2020-03" db="EMBL/GenBank/DDBJ databases">
        <authorList>
            <person name="Kim M.K."/>
        </authorList>
    </citation>
    <scope>NUCLEOTIDE SEQUENCE [LARGE SCALE GENOMIC DNA]</scope>
    <source>
        <strain evidence="1 2">BT328</strain>
    </source>
</reference>
<evidence type="ECO:0000313" key="2">
    <source>
        <dbReference type="Proteomes" id="UP000501802"/>
    </source>
</evidence>
<organism evidence="1 2">
    <name type="scientific">Spirosoma aureum</name>
    <dbReference type="NCBI Taxonomy" id="2692134"/>
    <lineage>
        <taxon>Bacteria</taxon>
        <taxon>Pseudomonadati</taxon>
        <taxon>Bacteroidota</taxon>
        <taxon>Cytophagia</taxon>
        <taxon>Cytophagales</taxon>
        <taxon>Cytophagaceae</taxon>
        <taxon>Spirosoma</taxon>
    </lineage>
</organism>
<name>A0A6G9AQR9_9BACT</name>